<keyword evidence="1" id="KW-0808">Transferase</keyword>
<dbReference type="InterPro" id="IPR007710">
    <property type="entry name" value="Nucleoside_deoxyribTrfase"/>
</dbReference>
<reference evidence="1 2" key="1">
    <citation type="submission" date="2018-06" db="EMBL/GenBank/DDBJ databases">
        <authorList>
            <consortium name="Pathogen Informatics"/>
            <person name="Doyle S."/>
        </authorList>
    </citation>
    <scope>NUCLEOTIDE SEQUENCE [LARGE SCALE GENOMIC DNA]</scope>
    <source>
        <strain evidence="1 2">NCTC13028</strain>
    </source>
</reference>
<accession>A0A2X2W9U9</accession>
<dbReference type="SUPFAM" id="SSF52309">
    <property type="entry name" value="N-(deoxy)ribosyltransferase-like"/>
    <property type="match status" value="1"/>
</dbReference>
<dbReference type="Proteomes" id="UP000250223">
    <property type="component" value="Unassembled WGS sequence"/>
</dbReference>
<organism evidence="1 2">
    <name type="scientific">Clostridium cochlearium</name>
    <dbReference type="NCBI Taxonomy" id="1494"/>
    <lineage>
        <taxon>Bacteria</taxon>
        <taxon>Bacillati</taxon>
        <taxon>Bacillota</taxon>
        <taxon>Clostridia</taxon>
        <taxon>Eubacteriales</taxon>
        <taxon>Clostridiaceae</taxon>
        <taxon>Clostridium</taxon>
    </lineage>
</organism>
<dbReference type="RefSeq" id="WP_096636098.1">
    <property type="nucleotide sequence ID" value="NZ_JAHLNT010000026.1"/>
</dbReference>
<evidence type="ECO:0000313" key="1">
    <source>
        <dbReference type="EMBL" id="SQB36257.1"/>
    </source>
</evidence>
<evidence type="ECO:0000313" key="2">
    <source>
        <dbReference type="Proteomes" id="UP000250223"/>
    </source>
</evidence>
<dbReference type="Gene3D" id="3.40.50.450">
    <property type="match status" value="1"/>
</dbReference>
<dbReference type="Pfam" id="PF05014">
    <property type="entry name" value="Nuc_deoxyrib_tr"/>
    <property type="match status" value="1"/>
</dbReference>
<dbReference type="AlphaFoldDB" id="A0A2X2W9U9"/>
<name>A0A2X2W9U9_CLOCO</name>
<dbReference type="EMBL" id="UAWC01000026">
    <property type="protein sequence ID" value="SQB36257.1"/>
    <property type="molecule type" value="Genomic_DNA"/>
</dbReference>
<protein>
    <submittedName>
        <fullName evidence="1">Nucleoside 2-deoxyribosyltransferase</fullName>
    </submittedName>
</protein>
<sequence length="169" mass="19695">MKKGYIAGKLFKQGDIRQRLYEEEILKKEISNVKWHNPINDPEANDKSKAPTAETIFKNDCKKVLESDYIVAELDDEDSGTIAELFIAWTVNYFYKLFEEGYTLEEIKEKIPYKNIYCHLSDIRQDSKGYEGIRLPWGINQFVIGGLINDGKIMRNFEEIVEDISSKEK</sequence>
<dbReference type="GO" id="GO:0016740">
    <property type="term" value="F:transferase activity"/>
    <property type="evidence" value="ECO:0007669"/>
    <property type="project" value="UniProtKB-KW"/>
</dbReference>
<proteinExistence type="predicted"/>
<gene>
    <name evidence="1" type="ORF">NCTC13028_02486</name>
</gene>